<evidence type="ECO:0000256" key="7">
    <source>
        <dbReference type="ARBA" id="ARBA00023016"/>
    </source>
</evidence>
<dbReference type="GO" id="GO:0005737">
    <property type="term" value="C:cytoplasm"/>
    <property type="evidence" value="ECO:0007669"/>
    <property type="project" value="TreeGrafter"/>
</dbReference>
<dbReference type="NCBIfam" id="NF010871">
    <property type="entry name" value="PRK14278.1"/>
    <property type="match status" value="1"/>
</dbReference>
<dbReference type="Gene3D" id="2.10.230.10">
    <property type="entry name" value="Heat shock protein DnaJ, cysteine-rich domain"/>
    <property type="match status" value="1"/>
</dbReference>
<evidence type="ECO:0000313" key="13">
    <source>
        <dbReference type="EMBL" id="CAB4842678.1"/>
    </source>
</evidence>
<accession>A0A6J6PIH2</accession>
<feature type="domain" description="J" evidence="9">
    <location>
        <begin position="3"/>
        <end position="67"/>
    </location>
</feature>
<proteinExistence type="inferred from homology"/>
<dbReference type="CDD" id="cd10719">
    <property type="entry name" value="DnaJ_zf"/>
    <property type="match status" value="1"/>
</dbReference>
<dbReference type="FunFam" id="2.60.260.20:FF:000005">
    <property type="entry name" value="Chaperone protein dnaJ 1, mitochondrial"/>
    <property type="match status" value="1"/>
</dbReference>
<dbReference type="SUPFAM" id="SSF49493">
    <property type="entry name" value="HSP40/DnaJ peptide-binding domain"/>
    <property type="match status" value="2"/>
</dbReference>
<keyword evidence="6" id="KW-0862">Zinc</keyword>
<keyword evidence="8" id="KW-0143">Chaperone</keyword>
<dbReference type="Gene3D" id="2.60.260.20">
    <property type="entry name" value="Urease metallochaperone UreE, N-terminal domain"/>
    <property type="match status" value="2"/>
</dbReference>
<dbReference type="GO" id="GO:0005524">
    <property type="term" value="F:ATP binding"/>
    <property type="evidence" value="ECO:0007669"/>
    <property type="project" value="InterPro"/>
</dbReference>
<evidence type="ECO:0000259" key="9">
    <source>
        <dbReference type="PROSITE" id="PS50076"/>
    </source>
</evidence>
<evidence type="ECO:0000259" key="10">
    <source>
        <dbReference type="PROSITE" id="PS51188"/>
    </source>
</evidence>
<dbReference type="Pfam" id="PF00226">
    <property type="entry name" value="DnaJ"/>
    <property type="match status" value="1"/>
</dbReference>
<dbReference type="EMBL" id="CAFBAA010000013">
    <property type="protein sequence ID" value="CAB4842678.1"/>
    <property type="molecule type" value="Genomic_DNA"/>
</dbReference>
<dbReference type="InterPro" id="IPR012724">
    <property type="entry name" value="DnaJ"/>
</dbReference>
<organism evidence="12">
    <name type="scientific">freshwater metagenome</name>
    <dbReference type="NCBI Taxonomy" id="449393"/>
    <lineage>
        <taxon>unclassified sequences</taxon>
        <taxon>metagenomes</taxon>
        <taxon>ecological metagenomes</taxon>
    </lineage>
</organism>
<keyword evidence="7" id="KW-0346">Stress response</keyword>
<dbReference type="InterPro" id="IPR036410">
    <property type="entry name" value="HSP_DnaJ_Cys-rich_dom_sf"/>
</dbReference>
<dbReference type="CDD" id="cd10747">
    <property type="entry name" value="DnaJ_C"/>
    <property type="match status" value="1"/>
</dbReference>
<sequence length="365" mass="39320">MADHYVTLGVAREASADEIKRAYRKLARELHPDVNPDPTTHDKFKEVTEAYETLSDPQKRQNYDMGGGSSFGGGGFGFGDVMDAFFGGGGSRGPKPRVRRGQDALIRVEIDLHDAVFGVDHELHVDTAVGCEKCDATGCKPGTSTKICDICRGRGEVQQVVKSFLGQVMTSRPCNSCQGHGSTIISPCVECAGDGRVRSRRTIEIHIPAGVETGSRLRLDGRGEVGPGGGPAGDLYVEMVVIPHPSIVREGENLHLPISIPMTAAALGATVEVETLDGMEEVDIKPGIQSGEQIILRGLGVGRLRHHGRGDFVVHVEVLTPSKLDAEQIELLRNLAQKRDEVMPAGEHEPLESGFMSKIKDAFTR</sequence>
<dbReference type="PANTHER" id="PTHR43096:SF48">
    <property type="entry name" value="CHAPERONE PROTEIN DNAJ"/>
    <property type="match status" value="1"/>
</dbReference>
<dbReference type="InterPro" id="IPR001305">
    <property type="entry name" value="HSP_DnaJ_Cys-rich_dom"/>
</dbReference>
<dbReference type="InterPro" id="IPR018253">
    <property type="entry name" value="DnaJ_domain_CS"/>
</dbReference>
<dbReference type="Pfam" id="PF01556">
    <property type="entry name" value="DnaJ_C"/>
    <property type="match status" value="1"/>
</dbReference>
<dbReference type="GO" id="GO:0042026">
    <property type="term" value="P:protein refolding"/>
    <property type="evidence" value="ECO:0007669"/>
    <property type="project" value="TreeGrafter"/>
</dbReference>
<dbReference type="EMBL" id="CAEZXB010000007">
    <property type="protein sequence ID" value="CAB4673214.1"/>
    <property type="molecule type" value="Genomic_DNA"/>
</dbReference>
<dbReference type="CDD" id="cd06257">
    <property type="entry name" value="DnaJ"/>
    <property type="match status" value="1"/>
</dbReference>
<evidence type="ECO:0000256" key="2">
    <source>
        <dbReference type="ARBA" id="ARBA00022705"/>
    </source>
</evidence>
<dbReference type="SMART" id="SM00271">
    <property type="entry name" value="DnaJ"/>
    <property type="match status" value="1"/>
</dbReference>
<gene>
    <name evidence="11" type="ORF">UFOPK2342_00582</name>
    <name evidence="12" type="ORF">UFOPK2423_00875</name>
    <name evidence="13" type="ORF">UFOPK3266_00697</name>
</gene>
<dbReference type="NCBIfam" id="NF008035">
    <property type="entry name" value="PRK10767.1"/>
    <property type="match status" value="1"/>
</dbReference>
<dbReference type="AlphaFoldDB" id="A0A6J6PIH2"/>
<evidence type="ECO:0000256" key="4">
    <source>
        <dbReference type="ARBA" id="ARBA00022737"/>
    </source>
</evidence>
<dbReference type="PROSITE" id="PS51188">
    <property type="entry name" value="ZF_CR"/>
    <property type="match status" value="1"/>
</dbReference>
<dbReference type="FunFam" id="2.10.230.10:FF:000002">
    <property type="entry name" value="Molecular chaperone DnaJ"/>
    <property type="match status" value="1"/>
</dbReference>
<keyword evidence="4" id="KW-0677">Repeat</keyword>
<dbReference type="SUPFAM" id="SSF57938">
    <property type="entry name" value="DnaJ/Hsp40 cysteine-rich domain"/>
    <property type="match status" value="1"/>
</dbReference>
<dbReference type="Pfam" id="PF00684">
    <property type="entry name" value="DnaJ_CXXCXGXG"/>
    <property type="match status" value="1"/>
</dbReference>
<protein>
    <submittedName>
        <fullName evidence="12">Unannotated protein</fullName>
    </submittedName>
</protein>
<dbReference type="PROSITE" id="PS50076">
    <property type="entry name" value="DNAJ_2"/>
    <property type="match status" value="1"/>
</dbReference>
<keyword evidence="3" id="KW-0479">Metal-binding</keyword>
<dbReference type="GO" id="GO:0008270">
    <property type="term" value="F:zinc ion binding"/>
    <property type="evidence" value="ECO:0007669"/>
    <property type="project" value="UniProtKB-KW"/>
</dbReference>
<evidence type="ECO:0000256" key="3">
    <source>
        <dbReference type="ARBA" id="ARBA00022723"/>
    </source>
</evidence>
<dbReference type="PROSITE" id="PS00636">
    <property type="entry name" value="DNAJ_1"/>
    <property type="match status" value="1"/>
</dbReference>
<dbReference type="GO" id="GO:0031072">
    <property type="term" value="F:heat shock protein binding"/>
    <property type="evidence" value="ECO:0007669"/>
    <property type="project" value="InterPro"/>
</dbReference>
<dbReference type="PANTHER" id="PTHR43096">
    <property type="entry name" value="DNAJ HOMOLOG 1, MITOCHONDRIAL-RELATED"/>
    <property type="match status" value="1"/>
</dbReference>
<dbReference type="GO" id="GO:0051082">
    <property type="term" value="F:unfolded protein binding"/>
    <property type="evidence" value="ECO:0007669"/>
    <property type="project" value="InterPro"/>
</dbReference>
<keyword evidence="5" id="KW-0863">Zinc-finger</keyword>
<dbReference type="GO" id="GO:0009408">
    <property type="term" value="P:response to heat"/>
    <property type="evidence" value="ECO:0007669"/>
    <property type="project" value="InterPro"/>
</dbReference>
<dbReference type="EMBL" id="CAEZXN010000017">
    <property type="protein sequence ID" value="CAB4696044.1"/>
    <property type="molecule type" value="Genomic_DNA"/>
</dbReference>
<evidence type="ECO:0000313" key="12">
    <source>
        <dbReference type="EMBL" id="CAB4696044.1"/>
    </source>
</evidence>
<evidence type="ECO:0000256" key="5">
    <source>
        <dbReference type="ARBA" id="ARBA00022771"/>
    </source>
</evidence>
<feature type="domain" description="CR-type" evidence="10">
    <location>
        <begin position="118"/>
        <end position="200"/>
    </location>
</feature>
<dbReference type="SUPFAM" id="SSF46565">
    <property type="entry name" value="Chaperone J-domain"/>
    <property type="match status" value="1"/>
</dbReference>
<keyword evidence="1" id="KW-0963">Cytoplasm</keyword>
<dbReference type="InterPro" id="IPR001623">
    <property type="entry name" value="DnaJ_domain"/>
</dbReference>
<evidence type="ECO:0000256" key="8">
    <source>
        <dbReference type="ARBA" id="ARBA00023186"/>
    </source>
</evidence>
<reference evidence="12" key="1">
    <citation type="submission" date="2020-05" db="EMBL/GenBank/DDBJ databases">
        <authorList>
            <person name="Chiriac C."/>
            <person name="Salcher M."/>
            <person name="Ghai R."/>
            <person name="Kavagutti S V."/>
        </authorList>
    </citation>
    <scope>NUCLEOTIDE SEQUENCE</scope>
</reference>
<dbReference type="Gene3D" id="1.10.287.110">
    <property type="entry name" value="DnaJ domain"/>
    <property type="match status" value="1"/>
</dbReference>
<name>A0A6J6PIH2_9ZZZZ</name>
<evidence type="ECO:0000256" key="1">
    <source>
        <dbReference type="ARBA" id="ARBA00022490"/>
    </source>
</evidence>
<dbReference type="InterPro" id="IPR008971">
    <property type="entry name" value="HSP40/DnaJ_pept-bd"/>
</dbReference>
<dbReference type="InterPro" id="IPR002939">
    <property type="entry name" value="DnaJ_C"/>
</dbReference>
<dbReference type="GO" id="GO:0006260">
    <property type="term" value="P:DNA replication"/>
    <property type="evidence" value="ECO:0007669"/>
    <property type="project" value="UniProtKB-KW"/>
</dbReference>
<keyword evidence="2" id="KW-0235">DNA replication</keyword>
<evidence type="ECO:0000313" key="11">
    <source>
        <dbReference type="EMBL" id="CAB4673214.1"/>
    </source>
</evidence>
<evidence type="ECO:0000256" key="6">
    <source>
        <dbReference type="ARBA" id="ARBA00022833"/>
    </source>
</evidence>
<dbReference type="InterPro" id="IPR036869">
    <property type="entry name" value="J_dom_sf"/>
</dbReference>
<dbReference type="PRINTS" id="PR00625">
    <property type="entry name" value="JDOMAIN"/>
</dbReference>
<dbReference type="HAMAP" id="MF_01152">
    <property type="entry name" value="DnaJ"/>
    <property type="match status" value="1"/>
</dbReference>